<sequence length="98" mass="11218">MPMPHTGSSKNTPLDCRIVEVLQFTCQLEQGTSGDSQIHCFPVPRFFRLCPNRPVEEITKFVNVDLVTGEVELPTNESRVGPTGRPWKKILRYEHHDK</sequence>
<name>A0ACD3APY3_9AGAR</name>
<evidence type="ECO:0000313" key="2">
    <source>
        <dbReference type="Proteomes" id="UP000308600"/>
    </source>
</evidence>
<gene>
    <name evidence="1" type="ORF">BDN72DRAFT_842848</name>
</gene>
<keyword evidence="2" id="KW-1185">Reference proteome</keyword>
<accession>A0ACD3APY3</accession>
<proteinExistence type="predicted"/>
<protein>
    <submittedName>
        <fullName evidence="1">Uncharacterized protein</fullName>
    </submittedName>
</protein>
<dbReference type="EMBL" id="ML208372">
    <property type="protein sequence ID" value="TFK67577.1"/>
    <property type="molecule type" value="Genomic_DNA"/>
</dbReference>
<reference evidence="1 2" key="1">
    <citation type="journal article" date="2019" name="Nat. Ecol. Evol.">
        <title>Megaphylogeny resolves global patterns of mushroom evolution.</title>
        <authorList>
            <person name="Varga T."/>
            <person name="Krizsan K."/>
            <person name="Foldi C."/>
            <person name="Dima B."/>
            <person name="Sanchez-Garcia M."/>
            <person name="Sanchez-Ramirez S."/>
            <person name="Szollosi G.J."/>
            <person name="Szarkandi J.G."/>
            <person name="Papp V."/>
            <person name="Albert L."/>
            <person name="Andreopoulos W."/>
            <person name="Angelini C."/>
            <person name="Antonin V."/>
            <person name="Barry K.W."/>
            <person name="Bougher N.L."/>
            <person name="Buchanan P."/>
            <person name="Buyck B."/>
            <person name="Bense V."/>
            <person name="Catcheside P."/>
            <person name="Chovatia M."/>
            <person name="Cooper J."/>
            <person name="Damon W."/>
            <person name="Desjardin D."/>
            <person name="Finy P."/>
            <person name="Geml J."/>
            <person name="Haridas S."/>
            <person name="Hughes K."/>
            <person name="Justo A."/>
            <person name="Karasinski D."/>
            <person name="Kautmanova I."/>
            <person name="Kiss B."/>
            <person name="Kocsube S."/>
            <person name="Kotiranta H."/>
            <person name="LaButti K.M."/>
            <person name="Lechner B.E."/>
            <person name="Liimatainen K."/>
            <person name="Lipzen A."/>
            <person name="Lukacs Z."/>
            <person name="Mihaltcheva S."/>
            <person name="Morgado L.N."/>
            <person name="Niskanen T."/>
            <person name="Noordeloos M.E."/>
            <person name="Ohm R.A."/>
            <person name="Ortiz-Santana B."/>
            <person name="Ovrebo C."/>
            <person name="Racz N."/>
            <person name="Riley R."/>
            <person name="Savchenko A."/>
            <person name="Shiryaev A."/>
            <person name="Soop K."/>
            <person name="Spirin V."/>
            <person name="Szebenyi C."/>
            <person name="Tomsovsky M."/>
            <person name="Tulloss R.E."/>
            <person name="Uehling J."/>
            <person name="Grigoriev I.V."/>
            <person name="Vagvolgyi C."/>
            <person name="Papp T."/>
            <person name="Martin F.M."/>
            <person name="Miettinen O."/>
            <person name="Hibbett D.S."/>
            <person name="Nagy L.G."/>
        </authorList>
    </citation>
    <scope>NUCLEOTIDE SEQUENCE [LARGE SCALE GENOMIC DNA]</scope>
    <source>
        <strain evidence="1 2">NL-1719</strain>
    </source>
</reference>
<evidence type="ECO:0000313" key="1">
    <source>
        <dbReference type="EMBL" id="TFK67577.1"/>
    </source>
</evidence>
<organism evidence="1 2">
    <name type="scientific">Pluteus cervinus</name>
    <dbReference type="NCBI Taxonomy" id="181527"/>
    <lineage>
        <taxon>Eukaryota</taxon>
        <taxon>Fungi</taxon>
        <taxon>Dikarya</taxon>
        <taxon>Basidiomycota</taxon>
        <taxon>Agaricomycotina</taxon>
        <taxon>Agaricomycetes</taxon>
        <taxon>Agaricomycetidae</taxon>
        <taxon>Agaricales</taxon>
        <taxon>Pluteineae</taxon>
        <taxon>Pluteaceae</taxon>
        <taxon>Pluteus</taxon>
    </lineage>
</organism>
<dbReference type="Proteomes" id="UP000308600">
    <property type="component" value="Unassembled WGS sequence"/>
</dbReference>